<proteinExistence type="predicted"/>
<dbReference type="AlphaFoldDB" id="A0A6C0LKI9"/>
<reference evidence="1" key="1">
    <citation type="journal article" date="2020" name="Nature">
        <title>Giant virus diversity and host interactions through global metagenomics.</title>
        <authorList>
            <person name="Schulz F."/>
            <person name="Roux S."/>
            <person name="Paez-Espino D."/>
            <person name="Jungbluth S."/>
            <person name="Walsh D.A."/>
            <person name="Denef V.J."/>
            <person name="McMahon K.D."/>
            <person name="Konstantinidis K.T."/>
            <person name="Eloe-Fadrosh E.A."/>
            <person name="Kyrpides N.C."/>
            <person name="Woyke T."/>
        </authorList>
    </citation>
    <scope>NUCLEOTIDE SEQUENCE</scope>
    <source>
        <strain evidence="1">GVMAG-M-3300027833-19</strain>
    </source>
</reference>
<protein>
    <submittedName>
        <fullName evidence="1">Uncharacterized protein</fullName>
    </submittedName>
</protein>
<evidence type="ECO:0000313" key="1">
    <source>
        <dbReference type="EMBL" id="QHU30505.1"/>
    </source>
</evidence>
<dbReference type="EMBL" id="MN740509">
    <property type="protein sequence ID" value="QHU30505.1"/>
    <property type="molecule type" value="Genomic_DNA"/>
</dbReference>
<organism evidence="1">
    <name type="scientific">viral metagenome</name>
    <dbReference type="NCBI Taxonomy" id="1070528"/>
    <lineage>
        <taxon>unclassified sequences</taxon>
        <taxon>metagenomes</taxon>
        <taxon>organismal metagenomes</taxon>
    </lineage>
</organism>
<name>A0A6C0LKI9_9ZZZZ</name>
<accession>A0A6C0LKI9</accession>
<sequence length="240" mass="25556">MASKDFFKLTPFEKTKSMSVENFGNRIRNQRVAETVRKLAETTATGLLLDGNNPILSQKDGTKIAEAIIVSGEESLIPGTGGKSVNTTPSGDSTSPWDIETGDPIDPFGSLVARNVLAHVAGPKNGSINKLVLRGYADGGVRNTDDYAGLTLWNNGTAGYFTFSGGSVTTTTINGQTGKETMSTDFDTGETFRLVVTGPNQSGGAGDTNLSDRTMTWEARTTTGSINILPTWTPKMMLEY</sequence>